<reference evidence="1 2" key="1">
    <citation type="submission" date="2023-10" db="EMBL/GenBank/DDBJ databases">
        <title>Bacteria for the degradation of biodegradable plastic PBAT(Polybutylene adipate terephthalate).</title>
        <authorList>
            <person name="Weon H.-Y."/>
            <person name="Yeon J."/>
        </authorList>
    </citation>
    <scope>NUCLEOTIDE SEQUENCE [LARGE SCALE GENOMIC DNA]</scope>
    <source>
        <strain evidence="1 2">SBD 7-3</strain>
        <plasmid evidence="1 2">unnamed2</plasmid>
    </source>
</reference>
<dbReference type="InterPro" id="IPR012675">
    <property type="entry name" value="Beta-grasp_dom_sf"/>
</dbReference>
<dbReference type="Gene3D" id="3.10.20.30">
    <property type="match status" value="1"/>
</dbReference>
<organism evidence="1 2">
    <name type="scientific">Piscinibacter gummiphilus</name>
    <dbReference type="NCBI Taxonomy" id="946333"/>
    <lineage>
        <taxon>Bacteria</taxon>
        <taxon>Pseudomonadati</taxon>
        <taxon>Pseudomonadota</taxon>
        <taxon>Betaproteobacteria</taxon>
        <taxon>Burkholderiales</taxon>
        <taxon>Sphaerotilaceae</taxon>
        <taxon>Piscinibacter</taxon>
    </lineage>
</organism>
<dbReference type="Pfam" id="PF02597">
    <property type="entry name" value="ThiS"/>
    <property type="match status" value="1"/>
</dbReference>
<dbReference type="RefSeq" id="WP_316704642.1">
    <property type="nucleotide sequence ID" value="NZ_CP136338.1"/>
</dbReference>
<dbReference type="EMBL" id="CP136338">
    <property type="protein sequence ID" value="WOB11358.1"/>
    <property type="molecule type" value="Genomic_DNA"/>
</dbReference>
<dbReference type="PANTHER" id="PTHR38031:SF1">
    <property type="entry name" value="SULFUR CARRIER PROTEIN CYSO"/>
    <property type="match status" value="1"/>
</dbReference>
<dbReference type="PANTHER" id="PTHR38031">
    <property type="entry name" value="SULFUR CARRIER PROTEIN SLR0821-RELATED"/>
    <property type="match status" value="1"/>
</dbReference>
<protein>
    <submittedName>
        <fullName evidence="1">MoaD/ThiS family protein</fullName>
    </submittedName>
</protein>
<name>A0ABZ0D2E2_9BURK</name>
<dbReference type="SUPFAM" id="SSF54285">
    <property type="entry name" value="MoaD/ThiS"/>
    <property type="match status" value="1"/>
</dbReference>
<dbReference type="Proteomes" id="UP001303946">
    <property type="component" value="Plasmid unnamed2"/>
</dbReference>
<sequence>MALVSIPSSLRRLTLGVSKVTARGETVHEVFADLEAHYPGLREQICDKTGAVRRFARIFLDGEDIQSMQGFDTPLEDSAQISIVMAISGG</sequence>
<evidence type="ECO:0000313" key="2">
    <source>
        <dbReference type="Proteomes" id="UP001303946"/>
    </source>
</evidence>
<keyword evidence="1" id="KW-0614">Plasmid</keyword>
<geneLocation type="plasmid" evidence="1 2">
    <name>unnamed2</name>
</geneLocation>
<dbReference type="InterPro" id="IPR052045">
    <property type="entry name" value="Sulfur_Carrier/Prot_Modifier"/>
</dbReference>
<gene>
    <name evidence="1" type="ORF">RXV79_27600</name>
</gene>
<dbReference type="InterPro" id="IPR016155">
    <property type="entry name" value="Mopterin_synth/thiamin_S_b"/>
</dbReference>
<dbReference type="InterPro" id="IPR003749">
    <property type="entry name" value="ThiS/MoaD-like"/>
</dbReference>
<accession>A0ABZ0D2E2</accession>
<proteinExistence type="predicted"/>
<keyword evidence="2" id="KW-1185">Reference proteome</keyword>
<evidence type="ECO:0000313" key="1">
    <source>
        <dbReference type="EMBL" id="WOB11358.1"/>
    </source>
</evidence>